<feature type="non-terminal residue" evidence="2">
    <location>
        <position position="343"/>
    </location>
</feature>
<proteinExistence type="predicted"/>
<evidence type="ECO:0000313" key="3">
    <source>
        <dbReference type="EMBL" id="CAF4339323.1"/>
    </source>
</evidence>
<sequence>VQEIRIWHELPTEQIESITLEDDVRQWNECYKRENNNKSNNQDIILVNEYDKSKQCRLLPKVIESKIPEAILKDDEGVSTIKKTQYDSYQKYINDLKHSNSMTDKRVTKVLYSPVYYVLAASSCQFGESGIAEFGENDVNVKGTIIDPDKPERIKVAYVTQGDQRTVLCSPKMAHFGRFLFRTFYYVDELNENGDIIRYLFSAEYPYILSTLHHMELLKDLTIDQKRIEYLRFCNIFQRILITHQLTDSVKIIMYDDDRNKEEESKAGAVDSTVFEAYSQRIPLWDQIKSDIIKWNSKSNPVVEISPTIKPTDDKEKKKKKIPIQRYFTAETQAHRQIQEFIE</sequence>
<comment type="caution">
    <text evidence="2">The sequence shown here is derived from an EMBL/GenBank/DDBJ whole genome shotgun (WGS) entry which is preliminary data.</text>
</comment>
<dbReference type="Proteomes" id="UP000677228">
    <property type="component" value="Unassembled WGS sequence"/>
</dbReference>
<evidence type="ECO:0000313" key="1">
    <source>
        <dbReference type="EMBL" id="CAF1549499.1"/>
    </source>
</evidence>
<dbReference type="EMBL" id="CAJOBA010062626">
    <property type="protein sequence ID" value="CAF4339323.1"/>
    <property type="molecule type" value="Genomic_DNA"/>
</dbReference>
<dbReference type="Proteomes" id="UP000682733">
    <property type="component" value="Unassembled WGS sequence"/>
</dbReference>
<evidence type="ECO:0000313" key="2">
    <source>
        <dbReference type="EMBL" id="CAF1551368.1"/>
    </source>
</evidence>
<dbReference type="EMBL" id="CAJNOQ010027163">
    <property type="protein sequence ID" value="CAF1551368.1"/>
    <property type="molecule type" value="Genomic_DNA"/>
</dbReference>
<dbReference type="EMBL" id="CAJNOK010040187">
    <property type="protein sequence ID" value="CAF1549499.1"/>
    <property type="molecule type" value="Genomic_DNA"/>
</dbReference>
<keyword evidence="5" id="KW-1185">Reference proteome</keyword>
<dbReference type="Proteomes" id="UP000663829">
    <property type="component" value="Unassembled WGS sequence"/>
</dbReference>
<protein>
    <submittedName>
        <fullName evidence="2">Uncharacterized protein</fullName>
    </submittedName>
</protein>
<name>A0A815X563_9BILA</name>
<gene>
    <name evidence="2" type="ORF">GPM918_LOCUS39224</name>
    <name evidence="1" type="ORF">OVA965_LOCUS39214</name>
    <name evidence="4" type="ORF">SRO942_LOCUS40085</name>
    <name evidence="3" type="ORF">TMI583_LOCUS40488</name>
</gene>
<dbReference type="EMBL" id="CAJOBC010092849">
    <property type="protein sequence ID" value="CAF4412415.1"/>
    <property type="molecule type" value="Genomic_DNA"/>
</dbReference>
<reference evidence="2" key="1">
    <citation type="submission" date="2021-02" db="EMBL/GenBank/DDBJ databases">
        <authorList>
            <person name="Nowell W R."/>
        </authorList>
    </citation>
    <scope>NUCLEOTIDE SEQUENCE</scope>
</reference>
<evidence type="ECO:0000313" key="5">
    <source>
        <dbReference type="Proteomes" id="UP000663829"/>
    </source>
</evidence>
<dbReference type="InterPro" id="IPR038623">
    <property type="entry name" value="STING_C_sf"/>
</dbReference>
<dbReference type="AlphaFoldDB" id="A0A815X563"/>
<dbReference type="OrthoDB" id="10056139at2759"/>
<dbReference type="Proteomes" id="UP000681722">
    <property type="component" value="Unassembled WGS sequence"/>
</dbReference>
<accession>A0A815X563</accession>
<dbReference type="Gene3D" id="3.40.50.12100">
    <property type="entry name" value="Stimulator of interferon genes protein"/>
    <property type="match status" value="1"/>
</dbReference>
<organism evidence="2 5">
    <name type="scientific">Didymodactylos carnosus</name>
    <dbReference type="NCBI Taxonomy" id="1234261"/>
    <lineage>
        <taxon>Eukaryota</taxon>
        <taxon>Metazoa</taxon>
        <taxon>Spiralia</taxon>
        <taxon>Gnathifera</taxon>
        <taxon>Rotifera</taxon>
        <taxon>Eurotatoria</taxon>
        <taxon>Bdelloidea</taxon>
        <taxon>Philodinida</taxon>
        <taxon>Philodinidae</taxon>
        <taxon>Didymodactylos</taxon>
    </lineage>
</organism>
<evidence type="ECO:0000313" key="4">
    <source>
        <dbReference type="EMBL" id="CAF4412415.1"/>
    </source>
</evidence>